<reference evidence="1 2" key="1">
    <citation type="submission" date="2018-03" db="EMBL/GenBank/DDBJ databases">
        <title>Brevisbacillus phylogenomics.</title>
        <authorList>
            <person name="Dunlap C."/>
        </authorList>
    </citation>
    <scope>NUCLEOTIDE SEQUENCE [LARGE SCALE GENOMIC DNA]</scope>
    <source>
        <strain evidence="1 2">NRRL B-41110</strain>
    </source>
</reference>
<dbReference type="EMBL" id="PXZO01000002">
    <property type="protein sequence ID" value="PSK14488.1"/>
    <property type="molecule type" value="Genomic_DNA"/>
</dbReference>
<evidence type="ECO:0000313" key="2">
    <source>
        <dbReference type="Proteomes" id="UP000241645"/>
    </source>
</evidence>
<gene>
    <name evidence="1" type="ORF">C7R92_02460</name>
</gene>
<dbReference type="Proteomes" id="UP000241645">
    <property type="component" value="Unassembled WGS sequence"/>
</dbReference>
<keyword evidence="2" id="KW-1185">Reference proteome</keyword>
<accession>A0ABX5FVF8</accession>
<protein>
    <submittedName>
        <fullName evidence="1">Uncharacterized protein</fullName>
    </submittedName>
</protein>
<evidence type="ECO:0000313" key="1">
    <source>
        <dbReference type="EMBL" id="PSK14488.1"/>
    </source>
</evidence>
<name>A0ABX5FVF8_9BACL</name>
<sequence>MDMNDSRNLLGAILCTIKDYKIMYDDLNHYSVWYEKHCLFENTSLKSANAFCDARLNQNCKIEFVFNTYFLYIHGQTFSKYTDENRWHMRYYFPWIGFYPTPQGVMKGTILHNSLIDDLIKAEKMRMIKNVYKPYFNQKDREKYNRI</sequence>
<comment type="caution">
    <text evidence="1">The sequence shown here is derived from an EMBL/GenBank/DDBJ whole genome shotgun (WGS) entry which is preliminary data.</text>
</comment>
<proteinExistence type="predicted"/>
<organism evidence="1 2">
    <name type="scientific">Brevibacillus porteri</name>
    <dbReference type="NCBI Taxonomy" id="2126350"/>
    <lineage>
        <taxon>Bacteria</taxon>
        <taxon>Bacillati</taxon>
        <taxon>Bacillota</taxon>
        <taxon>Bacilli</taxon>
        <taxon>Bacillales</taxon>
        <taxon>Paenibacillaceae</taxon>
        <taxon>Brevibacillus</taxon>
    </lineage>
</organism>